<name>A0AAJ0HSX6_9PEZI</name>
<evidence type="ECO:0000313" key="4">
    <source>
        <dbReference type="Proteomes" id="UP001275084"/>
    </source>
</evidence>
<dbReference type="PANTHER" id="PTHR33112">
    <property type="entry name" value="DOMAIN PROTEIN, PUTATIVE-RELATED"/>
    <property type="match status" value="1"/>
</dbReference>
<evidence type="ECO:0000259" key="2">
    <source>
        <dbReference type="Pfam" id="PF06985"/>
    </source>
</evidence>
<feature type="compositionally biased region" description="Polar residues" evidence="1">
    <location>
        <begin position="493"/>
        <end position="507"/>
    </location>
</feature>
<protein>
    <recommendedName>
        <fullName evidence="2">Heterokaryon incompatibility domain-containing protein</fullName>
    </recommendedName>
</protein>
<evidence type="ECO:0000313" key="3">
    <source>
        <dbReference type="EMBL" id="KAK3360732.1"/>
    </source>
</evidence>
<dbReference type="InterPro" id="IPR010730">
    <property type="entry name" value="HET"/>
</dbReference>
<accession>A0AAJ0HSX6</accession>
<dbReference type="Pfam" id="PF06985">
    <property type="entry name" value="HET"/>
    <property type="match status" value="1"/>
</dbReference>
<feature type="region of interest" description="Disordered" evidence="1">
    <location>
        <begin position="490"/>
        <end position="511"/>
    </location>
</feature>
<gene>
    <name evidence="3" type="ORF">B0T25DRAFT_536256</name>
</gene>
<dbReference type="EMBL" id="JAUIQD010000002">
    <property type="protein sequence ID" value="KAK3360732.1"/>
    <property type="molecule type" value="Genomic_DNA"/>
</dbReference>
<feature type="compositionally biased region" description="Basic and acidic residues" evidence="1">
    <location>
        <begin position="91"/>
        <end position="111"/>
    </location>
</feature>
<comment type="caution">
    <text evidence="3">The sequence shown here is derived from an EMBL/GenBank/DDBJ whole genome shotgun (WGS) entry which is preliminary data.</text>
</comment>
<organism evidence="3 4">
    <name type="scientific">Lasiosphaeria hispida</name>
    <dbReference type="NCBI Taxonomy" id="260671"/>
    <lineage>
        <taxon>Eukaryota</taxon>
        <taxon>Fungi</taxon>
        <taxon>Dikarya</taxon>
        <taxon>Ascomycota</taxon>
        <taxon>Pezizomycotina</taxon>
        <taxon>Sordariomycetes</taxon>
        <taxon>Sordariomycetidae</taxon>
        <taxon>Sordariales</taxon>
        <taxon>Lasiosphaeriaceae</taxon>
        <taxon>Lasiosphaeria</taxon>
    </lineage>
</organism>
<evidence type="ECO:0000256" key="1">
    <source>
        <dbReference type="SAM" id="MobiDB-lite"/>
    </source>
</evidence>
<reference evidence="3" key="1">
    <citation type="journal article" date="2023" name="Mol. Phylogenet. Evol.">
        <title>Genome-scale phylogeny and comparative genomics of the fungal order Sordariales.</title>
        <authorList>
            <person name="Hensen N."/>
            <person name="Bonometti L."/>
            <person name="Westerberg I."/>
            <person name="Brannstrom I.O."/>
            <person name="Guillou S."/>
            <person name="Cros-Aarteil S."/>
            <person name="Calhoun S."/>
            <person name="Haridas S."/>
            <person name="Kuo A."/>
            <person name="Mondo S."/>
            <person name="Pangilinan J."/>
            <person name="Riley R."/>
            <person name="LaButti K."/>
            <person name="Andreopoulos B."/>
            <person name="Lipzen A."/>
            <person name="Chen C."/>
            <person name="Yan M."/>
            <person name="Daum C."/>
            <person name="Ng V."/>
            <person name="Clum A."/>
            <person name="Steindorff A."/>
            <person name="Ohm R.A."/>
            <person name="Martin F."/>
            <person name="Silar P."/>
            <person name="Natvig D.O."/>
            <person name="Lalanne C."/>
            <person name="Gautier V."/>
            <person name="Ament-Velasquez S.L."/>
            <person name="Kruys A."/>
            <person name="Hutchinson M.I."/>
            <person name="Powell A.J."/>
            <person name="Barry K."/>
            <person name="Miller A.N."/>
            <person name="Grigoriev I.V."/>
            <person name="Debuchy R."/>
            <person name="Gladieux P."/>
            <person name="Hiltunen Thoren M."/>
            <person name="Johannesson H."/>
        </authorList>
    </citation>
    <scope>NUCLEOTIDE SEQUENCE</scope>
    <source>
        <strain evidence="3">CBS 955.72</strain>
    </source>
</reference>
<reference evidence="3" key="2">
    <citation type="submission" date="2023-06" db="EMBL/GenBank/DDBJ databases">
        <authorList>
            <consortium name="Lawrence Berkeley National Laboratory"/>
            <person name="Haridas S."/>
            <person name="Hensen N."/>
            <person name="Bonometti L."/>
            <person name="Westerberg I."/>
            <person name="Brannstrom I.O."/>
            <person name="Guillou S."/>
            <person name="Cros-Aarteil S."/>
            <person name="Calhoun S."/>
            <person name="Kuo A."/>
            <person name="Mondo S."/>
            <person name="Pangilinan J."/>
            <person name="Riley R."/>
            <person name="Labutti K."/>
            <person name="Andreopoulos B."/>
            <person name="Lipzen A."/>
            <person name="Chen C."/>
            <person name="Yanf M."/>
            <person name="Daum C."/>
            <person name="Ng V."/>
            <person name="Clum A."/>
            <person name="Steindorff A."/>
            <person name="Ohm R."/>
            <person name="Martin F."/>
            <person name="Silar P."/>
            <person name="Natvig D."/>
            <person name="Lalanne C."/>
            <person name="Gautier V."/>
            <person name="Ament-Velasquez S.L."/>
            <person name="Kruys A."/>
            <person name="Hutchinson M.I."/>
            <person name="Powell A.J."/>
            <person name="Barry K."/>
            <person name="Miller A.N."/>
            <person name="Grigoriev I.V."/>
            <person name="Debuchy R."/>
            <person name="Gladieux P."/>
            <person name="Thoren M.H."/>
            <person name="Johannesson H."/>
        </authorList>
    </citation>
    <scope>NUCLEOTIDE SEQUENCE</scope>
    <source>
        <strain evidence="3">CBS 955.72</strain>
    </source>
</reference>
<feature type="region of interest" description="Disordered" evidence="1">
    <location>
        <begin position="91"/>
        <end position="117"/>
    </location>
</feature>
<dbReference type="PANTHER" id="PTHR33112:SF10">
    <property type="entry name" value="TOL"/>
    <property type="match status" value="1"/>
</dbReference>
<feature type="domain" description="Heterokaryon incompatibility" evidence="2">
    <location>
        <begin position="344"/>
        <end position="432"/>
    </location>
</feature>
<dbReference type="Proteomes" id="UP001275084">
    <property type="component" value="Unassembled WGS sequence"/>
</dbReference>
<proteinExistence type="predicted"/>
<sequence>MELAMKVDAETGNSRTSPTIVMTVAKDGVAKAYNVSNNTIVVEVDFSKKDGVEHHTAADLAWQLGRLLQGSEKPSQGDDWLQRERWHRIAREVSEDRPTEDVGKQGQKDGASDPWSQALGLRNSEAHDISSHGIKIWGLRGKLGYEDGDLQGMQNFAPQLLRPDLSGLCWSLADFLAEKHSCEFCQQFPVDLPLQTLDGSKVCDELLGLGEKSKICKIYRLILSSIGPNSRTDENGVYNILAKPRLLSIKGEPTEAHAVCLPKVTLEAGQIAASPGQTKSIPIQPESGSRAEMLICKEWLRVCDDQHRHTDSHITTLPKRVLDVGDGASDIVFLRTTTKAQGTYIALSHRWNHDTPTTVHANLDARRAGIKVSDLPAIYQDAIRFTQNLGLRFLWIDSLCIIQDDRTDWYFESGKMANVFSDAYVTIAISPSAGVTGNPSFEQHVGKGELSSRAWILQERALARRTIHFTPGQTYWECGAAIWSLTEDEGERPSTTLSSSNFPQAGPQNAPEDEQTVFKQVFEHYSRLRITVKADRPVAIWGLERRLGAFYGTDSFYGIVKSFFLESLLWQRGSVWMEPLVDHKEDIHSRLNEVFTIPSWSWMVYAGDIRYKPVRLEGLSWRDDVFLTCKESGIETKKERGEVIMQSSRSFCVLTVPLARMRSGCQFDYLEDTNCRVTYAGRAVGWARYDSENAQMAGHRECVRLGEGCMGWEGYAGVNSDEWVLSGQFSFVMLLKPLVRGIYGRIGVGVVLSKHLSRRGKTVQIY</sequence>
<keyword evidence="4" id="KW-1185">Reference proteome</keyword>
<dbReference type="AlphaFoldDB" id="A0AAJ0HSX6"/>